<evidence type="ECO:0000313" key="3">
    <source>
        <dbReference type="EMBL" id="RPA83206.1"/>
    </source>
</evidence>
<dbReference type="InterPro" id="IPR012942">
    <property type="entry name" value="SRR1-like"/>
</dbReference>
<feature type="compositionally biased region" description="Basic residues" evidence="1">
    <location>
        <begin position="38"/>
        <end position="47"/>
    </location>
</feature>
<dbReference type="Proteomes" id="UP000275078">
    <property type="component" value="Unassembled WGS sequence"/>
</dbReference>
<proteinExistence type="predicted"/>
<feature type="region of interest" description="Disordered" evidence="1">
    <location>
        <begin position="1"/>
        <end position="59"/>
    </location>
</feature>
<feature type="compositionally biased region" description="Low complexity" evidence="1">
    <location>
        <begin position="17"/>
        <end position="31"/>
    </location>
</feature>
<sequence length="966" mass="106216">MPAEISNDPSPDDQCRPTSPSPSSSPSSSPTGWTTVHPHSRYTRRFRPGQGNTIVADDSGKKKRKDLSFALALTPRSTTIDILRKDYAKHKAELAASKFWKTTEKFITSDLKERSWNWSTSSIKTEQNKNRKVICLGLGSMSSVVGWRISLDQLAYLELWLESLLGKEGVAVEKYAQDPAFNDMDEVLLREMGYKVVKDPRGFEVIDQDSLVFAPHLDHVFTHKFWLRNPSMAVCNDVMIWGNTMSIQEYCEKYPAFDEVIEKYQKFVLPKSNEVNNGRAFNDTVIYWSPNSVAIDVALKSKAEQEVIAAGIKVSVTPPSRESSPMGVKRGTTSVGKDAFVNTVKVPAAVATSTKMTTCSAENGERVFLSPTAWIPTKEQGFLGYLSSRSTASPQSPPMVFPYVSSPLSGCLTADGEDFGQKAQPTPAKGFSPEQMRNRFKNRKFAKPPLRRRDAGFQPLQGDVILEEADQGSSSPTEGPSCTISPLLSLDVPITVACGYDSSDSVASNASSTASVDVLSPFSPTPSPWSDSSVESSPGIEQEGFCFSPAFPEPVKDDHSEVLKSPPFIALDSEFSFSSPTVAAPVYFPLSSVISDGPTSSSREKQDCVANDGVLNEKDHNQQKQTCPTQNQGRGFSKPAGSISEEPIPVPLMTAMCPRHREVEGLDDKDQTSGSEGTSVGNWSYCGGFKSLEDDGLHKPPAVVSCSAEKVHQANDDHWLTVTTPANPFDDPMEADDDFSDEDFAENIVIENCGVAEGEHPIKDLRLDVVARAQVLDLCAPPESREYHHIEDDAESSSDEDDAFQPHRPQFNPFKDLSTSPIRFEEIELLPPRQPSRRCLLDDDEWEDDEEEYDLDYGFTHYDQEDADNFNSYCHSGGNEETPSSNHAWSFFKQGGNSCVVNHAGTSGLGTFSDYGSYGGYGGCGGYSTSVNMYFRGNRRATKSASLLRAFARGDRGPWCSRWDVC</sequence>
<dbReference type="PANTHER" id="PTHR42080">
    <property type="entry name" value="SRR1 DOMAIN-CONTAINING PROTEIN"/>
    <property type="match status" value="1"/>
</dbReference>
<feature type="region of interest" description="Disordered" evidence="1">
    <location>
        <begin position="616"/>
        <end position="646"/>
    </location>
</feature>
<accession>A0A3N4ICK8</accession>
<evidence type="ECO:0000259" key="2">
    <source>
        <dbReference type="Pfam" id="PF07985"/>
    </source>
</evidence>
<dbReference type="STRING" id="1160509.A0A3N4ICK8"/>
<dbReference type="EMBL" id="ML119666">
    <property type="protein sequence ID" value="RPA83206.1"/>
    <property type="molecule type" value="Genomic_DNA"/>
</dbReference>
<evidence type="ECO:0000313" key="4">
    <source>
        <dbReference type="Proteomes" id="UP000275078"/>
    </source>
</evidence>
<reference evidence="3 4" key="1">
    <citation type="journal article" date="2018" name="Nat. Ecol. Evol.">
        <title>Pezizomycetes genomes reveal the molecular basis of ectomycorrhizal truffle lifestyle.</title>
        <authorList>
            <person name="Murat C."/>
            <person name="Payen T."/>
            <person name="Noel B."/>
            <person name="Kuo A."/>
            <person name="Morin E."/>
            <person name="Chen J."/>
            <person name="Kohler A."/>
            <person name="Krizsan K."/>
            <person name="Balestrini R."/>
            <person name="Da Silva C."/>
            <person name="Montanini B."/>
            <person name="Hainaut M."/>
            <person name="Levati E."/>
            <person name="Barry K.W."/>
            <person name="Belfiori B."/>
            <person name="Cichocki N."/>
            <person name="Clum A."/>
            <person name="Dockter R.B."/>
            <person name="Fauchery L."/>
            <person name="Guy J."/>
            <person name="Iotti M."/>
            <person name="Le Tacon F."/>
            <person name="Lindquist E.A."/>
            <person name="Lipzen A."/>
            <person name="Malagnac F."/>
            <person name="Mello A."/>
            <person name="Molinier V."/>
            <person name="Miyauchi S."/>
            <person name="Poulain J."/>
            <person name="Riccioni C."/>
            <person name="Rubini A."/>
            <person name="Sitrit Y."/>
            <person name="Splivallo R."/>
            <person name="Traeger S."/>
            <person name="Wang M."/>
            <person name="Zifcakova L."/>
            <person name="Wipf D."/>
            <person name="Zambonelli A."/>
            <person name="Paolocci F."/>
            <person name="Nowrousian M."/>
            <person name="Ottonello S."/>
            <person name="Baldrian P."/>
            <person name="Spatafora J.W."/>
            <person name="Henrissat B."/>
            <person name="Nagy L.G."/>
            <person name="Aury J.M."/>
            <person name="Wincker P."/>
            <person name="Grigoriev I.V."/>
            <person name="Bonfante P."/>
            <person name="Martin F.M."/>
        </authorList>
    </citation>
    <scope>NUCLEOTIDE SEQUENCE [LARGE SCALE GENOMIC DNA]</scope>
    <source>
        <strain evidence="3 4">RN42</strain>
    </source>
</reference>
<protein>
    <recommendedName>
        <fullName evidence="2">SRR1-like domain-containing protein</fullName>
    </recommendedName>
</protein>
<organism evidence="3 4">
    <name type="scientific">Ascobolus immersus RN42</name>
    <dbReference type="NCBI Taxonomy" id="1160509"/>
    <lineage>
        <taxon>Eukaryota</taxon>
        <taxon>Fungi</taxon>
        <taxon>Dikarya</taxon>
        <taxon>Ascomycota</taxon>
        <taxon>Pezizomycotina</taxon>
        <taxon>Pezizomycetes</taxon>
        <taxon>Pezizales</taxon>
        <taxon>Ascobolaceae</taxon>
        <taxon>Ascobolus</taxon>
    </lineage>
</organism>
<dbReference type="Pfam" id="PF07985">
    <property type="entry name" value="SRR1"/>
    <property type="match status" value="1"/>
</dbReference>
<feature type="domain" description="SRR1-like" evidence="2">
    <location>
        <begin position="124"/>
        <end position="288"/>
    </location>
</feature>
<name>A0A3N4ICK8_ASCIM</name>
<feature type="region of interest" description="Disordered" evidence="1">
    <location>
        <begin position="783"/>
        <end position="817"/>
    </location>
</feature>
<keyword evidence="4" id="KW-1185">Reference proteome</keyword>
<gene>
    <name evidence="3" type="ORF">BJ508DRAFT_324797</name>
</gene>
<dbReference type="AlphaFoldDB" id="A0A3N4ICK8"/>
<dbReference type="OrthoDB" id="5318346at2759"/>
<dbReference type="PANTHER" id="PTHR42080:SF1">
    <property type="entry name" value="SRR1-LIKE DOMAIN-CONTAINING PROTEIN"/>
    <property type="match status" value="1"/>
</dbReference>
<feature type="compositionally biased region" description="Polar residues" evidence="1">
    <location>
        <begin position="623"/>
        <end position="634"/>
    </location>
</feature>
<evidence type="ECO:0000256" key="1">
    <source>
        <dbReference type="SAM" id="MobiDB-lite"/>
    </source>
</evidence>
<feature type="compositionally biased region" description="Acidic residues" evidence="1">
    <location>
        <begin position="792"/>
        <end position="803"/>
    </location>
</feature>